<protein>
    <submittedName>
        <fullName evidence="1">Uncharacterized protein</fullName>
    </submittedName>
</protein>
<dbReference type="Pfam" id="PF14009">
    <property type="entry name" value="PADRE"/>
    <property type="match status" value="1"/>
</dbReference>
<dbReference type="AlphaFoldDB" id="A0A9Q1KL27"/>
<accession>A0A9Q1KL27</accession>
<dbReference type="OrthoDB" id="1908589at2759"/>
<reference evidence="1" key="1">
    <citation type="submission" date="2022-04" db="EMBL/GenBank/DDBJ databases">
        <title>Carnegiea gigantea Genome sequencing and assembly v2.</title>
        <authorList>
            <person name="Copetti D."/>
            <person name="Sanderson M.J."/>
            <person name="Burquez A."/>
            <person name="Wojciechowski M.F."/>
        </authorList>
    </citation>
    <scope>NUCLEOTIDE SEQUENCE</scope>
    <source>
        <strain evidence="1">SGP5-SGP5p</strain>
        <tissue evidence="1">Aerial part</tissue>
    </source>
</reference>
<keyword evidence="2" id="KW-1185">Reference proteome</keyword>
<evidence type="ECO:0000313" key="2">
    <source>
        <dbReference type="Proteomes" id="UP001153076"/>
    </source>
</evidence>
<dbReference type="InterPro" id="IPR025322">
    <property type="entry name" value="PADRE_dom"/>
</dbReference>
<dbReference type="PANTHER" id="PTHR33148:SF2">
    <property type="entry name" value="DUF4228 DOMAIN-CONTAINING PROTEIN"/>
    <property type="match status" value="1"/>
</dbReference>
<evidence type="ECO:0000313" key="1">
    <source>
        <dbReference type="EMBL" id="KAJ8446426.1"/>
    </source>
</evidence>
<dbReference type="EMBL" id="JAKOGI010000056">
    <property type="protein sequence ID" value="KAJ8446426.1"/>
    <property type="molecule type" value="Genomic_DNA"/>
</dbReference>
<dbReference type="PANTHER" id="PTHR33148">
    <property type="entry name" value="PLASTID MOVEMENT IMPAIRED PROTEIN-RELATED"/>
    <property type="match status" value="1"/>
</dbReference>
<sequence length="154" mass="16929">MGNFLGLCALTGSKKTVLQVMKMNDGKILEFQAPIRVRDLLVKYPNSYVGTFKEATQPLPLDYKLKIGNTSSETSCNSTGGGVHFSMHGGENRDEVGRIKLVITKKQLAQLLSKQMTLEDVIMEVSKRPSKLVVSSTSNVHKLEAIPEEVEGAY</sequence>
<comment type="caution">
    <text evidence="1">The sequence shown here is derived from an EMBL/GenBank/DDBJ whole genome shotgun (WGS) entry which is preliminary data.</text>
</comment>
<name>A0A9Q1KL27_9CARY</name>
<dbReference type="Proteomes" id="UP001153076">
    <property type="component" value="Unassembled WGS sequence"/>
</dbReference>
<gene>
    <name evidence="1" type="ORF">Cgig2_019319</name>
</gene>
<organism evidence="1 2">
    <name type="scientific">Carnegiea gigantea</name>
    <dbReference type="NCBI Taxonomy" id="171969"/>
    <lineage>
        <taxon>Eukaryota</taxon>
        <taxon>Viridiplantae</taxon>
        <taxon>Streptophyta</taxon>
        <taxon>Embryophyta</taxon>
        <taxon>Tracheophyta</taxon>
        <taxon>Spermatophyta</taxon>
        <taxon>Magnoliopsida</taxon>
        <taxon>eudicotyledons</taxon>
        <taxon>Gunneridae</taxon>
        <taxon>Pentapetalae</taxon>
        <taxon>Caryophyllales</taxon>
        <taxon>Cactineae</taxon>
        <taxon>Cactaceae</taxon>
        <taxon>Cactoideae</taxon>
        <taxon>Echinocereeae</taxon>
        <taxon>Carnegiea</taxon>
    </lineage>
</organism>
<proteinExistence type="predicted"/>